<name>A0AAV3UHE4_9EURY</name>
<dbReference type="Proteomes" id="UP001501729">
    <property type="component" value="Unassembled WGS sequence"/>
</dbReference>
<evidence type="ECO:0000313" key="2">
    <source>
        <dbReference type="Proteomes" id="UP001501729"/>
    </source>
</evidence>
<proteinExistence type="predicted"/>
<comment type="caution">
    <text evidence="1">The sequence shown here is derived from an EMBL/GenBank/DDBJ whole genome shotgun (WGS) entry which is preliminary data.</text>
</comment>
<accession>A0AAV3UHE4</accession>
<dbReference type="EMBL" id="BAABKX010000008">
    <property type="protein sequence ID" value="GAA5050414.1"/>
    <property type="molecule type" value="Genomic_DNA"/>
</dbReference>
<keyword evidence="2" id="KW-1185">Reference proteome</keyword>
<organism evidence="1 2">
    <name type="scientific">Haladaptatus pallidirubidus</name>
    <dbReference type="NCBI Taxonomy" id="1008152"/>
    <lineage>
        <taxon>Archaea</taxon>
        <taxon>Methanobacteriati</taxon>
        <taxon>Methanobacteriota</taxon>
        <taxon>Stenosarchaea group</taxon>
        <taxon>Halobacteria</taxon>
        <taxon>Halobacteriales</taxon>
        <taxon>Haladaptataceae</taxon>
        <taxon>Haladaptatus</taxon>
    </lineage>
</organism>
<protein>
    <submittedName>
        <fullName evidence="1">Uncharacterized protein</fullName>
    </submittedName>
</protein>
<dbReference type="AlphaFoldDB" id="A0AAV3UHE4"/>
<evidence type="ECO:0000313" key="1">
    <source>
        <dbReference type="EMBL" id="GAA5050414.1"/>
    </source>
</evidence>
<gene>
    <name evidence="1" type="ORF">GCM10025751_24450</name>
</gene>
<sequence>MANEHVPKSLSTRIETNTDTALKDRTIARNQKRFFENIGLRIQINGMICAIWMGQLRLVGETISTKVQRSMFELAYPDESEVSQKGVTPQIRAGRILVF</sequence>
<reference evidence="1 2" key="1">
    <citation type="journal article" date="2019" name="Int. J. Syst. Evol. Microbiol.">
        <title>The Global Catalogue of Microorganisms (GCM) 10K type strain sequencing project: providing services to taxonomists for standard genome sequencing and annotation.</title>
        <authorList>
            <consortium name="The Broad Institute Genomics Platform"/>
            <consortium name="The Broad Institute Genome Sequencing Center for Infectious Disease"/>
            <person name="Wu L."/>
            <person name="Ma J."/>
        </authorList>
    </citation>
    <scope>NUCLEOTIDE SEQUENCE [LARGE SCALE GENOMIC DNA]</scope>
    <source>
        <strain evidence="1 2">JCM 17504</strain>
    </source>
</reference>